<protein>
    <recommendedName>
        <fullName evidence="4">Lipoprotein</fullName>
    </recommendedName>
</protein>
<dbReference type="AlphaFoldDB" id="A0A426FNP2"/>
<proteinExistence type="predicted"/>
<name>A0A426FNP2_9BURK</name>
<feature type="signal peptide" evidence="1">
    <location>
        <begin position="1"/>
        <end position="19"/>
    </location>
</feature>
<keyword evidence="3" id="KW-1185">Reference proteome</keyword>
<dbReference type="PROSITE" id="PS51257">
    <property type="entry name" value="PROKAR_LIPOPROTEIN"/>
    <property type="match status" value="1"/>
</dbReference>
<dbReference type="RefSeq" id="WP_125096496.1">
    <property type="nucleotide sequence ID" value="NZ_RRUE01000002.1"/>
</dbReference>
<dbReference type="EMBL" id="RRUE01000002">
    <property type="protein sequence ID" value="RRN44301.1"/>
    <property type="molecule type" value="Genomic_DNA"/>
</dbReference>
<evidence type="ECO:0000256" key="1">
    <source>
        <dbReference type="SAM" id="SignalP"/>
    </source>
</evidence>
<accession>A0A426FNP2</accession>
<reference evidence="2 3" key="1">
    <citation type="submission" date="2018-11" db="EMBL/GenBank/DDBJ databases">
        <title>Genome sequencing of Lautropia sp. KCOM 2505 (= ChDC F240).</title>
        <authorList>
            <person name="Kook J.-K."/>
            <person name="Park S.-N."/>
            <person name="Lim Y.K."/>
        </authorList>
    </citation>
    <scope>NUCLEOTIDE SEQUENCE [LARGE SCALE GENOMIC DNA]</scope>
    <source>
        <strain evidence="2 3">KCOM 2505</strain>
    </source>
</reference>
<keyword evidence="1" id="KW-0732">Signal</keyword>
<feature type="chain" id="PRO_5019429348" description="Lipoprotein" evidence="1">
    <location>
        <begin position="20"/>
        <end position="213"/>
    </location>
</feature>
<sequence>MVFRKFGWLMVALAPAVMAGCGSKTEPSKSNFANAIEDHLEKDGRFCVGKSFKFPVHLENKGTFGGPDNERMQILEKAGLVKCRDAGMGSICELTADSEPFQKSVASPLGGEDSTTFCYGKMALDEVKKWEAPGQGKEVTAAKVIYSVKVDDVPDWAKEKHFVMAFPEAKRTANTDVLDKEVAILKLTSEGWEVVEIPNMSFGGMDFGAMLRQ</sequence>
<evidence type="ECO:0000313" key="3">
    <source>
        <dbReference type="Proteomes" id="UP000270261"/>
    </source>
</evidence>
<dbReference type="OrthoDB" id="7067762at2"/>
<dbReference type="Proteomes" id="UP000270261">
    <property type="component" value="Unassembled WGS sequence"/>
</dbReference>
<evidence type="ECO:0000313" key="2">
    <source>
        <dbReference type="EMBL" id="RRN44301.1"/>
    </source>
</evidence>
<evidence type="ECO:0008006" key="4">
    <source>
        <dbReference type="Google" id="ProtNLM"/>
    </source>
</evidence>
<comment type="caution">
    <text evidence="2">The sequence shown here is derived from an EMBL/GenBank/DDBJ whole genome shotgun (WGS) entry which is preliminary data.</text>
</comment>
<organism evidence="2 3">
    <name type="scientific">Lautropia dentalis</name>
    <dbReference type="NCBI Taxonomy" id="2490857"/>
    <lineage>
        <taxon>Bacteria</taxon>
        <taxon>Pseudomonadati</taxon>
        <taxon>Pseudomonadota</taxon>
        <taxon>Betaproteobacteria</taxon>
        <taxon>Burkholderiales</taxon>
        <taxon>Burkholderiaceae</taxon>
        <taxon>Lautropia</taxon>
    </lineage>
</organism>
<gene>
    <name evidence="2" type="ORF">EHV23_13330</name>
</gene>